<dbReference type="GO" id="GO:0005576">
    <property type="term" value="C:extracellular region"/>
    <property type="evidence" value="ECO:0007669"/>
    <property type="project" value="UniProtKB-SubCell"/>
</dbReference>
<dbReference type="PANTHER" id="PTHR45869:SF7">
    <property type="entry name" value="C-REACTIVE PROTEIN"/>
    <property type="match status" value="1"/>
</dbReference>
<dbReference type="AlphaFoldDB" id="Q7TMA9"/>
<evidence type="ECO:0000313" key="19">
    <source>
        <dbReference type="EMBL" id="AAP86256.1"/>
    </source>
</evidence>
<keyword evidence="14" id="KW-0472">Membrane</keyword>
<feature type="domain" description="Pentraxin (PTX)" evidence="15">
    <location>
        <begin position="642"/>
        <end position="841"/>
    </location>
</feature>
<reference evidence="22 23" key="7">
    <citation type="journal article" date="2004" name="Nature">
        <title>Genome sequence of the Brown Norway rat yields insights into mammalian evolution.</title>
        <authorList>
            <consortium name="Rat Genome Sequencing Project Consortium"/>
            <person name="Gibbs R.A."/>
            <person name="Weinstock G.M."/>
            <person name="Metzker M.L."/>
            <person name="Muzny D.M."/>
            <person name="Sodergren E.J."/>
            <person name="Scherer S."/>
            <person name="Scott G."/>
            <person name="Steffen D."/>
            <person name="Worley K.C."/>
            <person name="Burch P.E."/>
            <person name="Okwuonu G."/>
            <person name="Hines S."/>
            <person name="Lewis L."/>
            <person name="Deramo C."/>
            <person name="Delgado O."/>
            <person name="Dugan-Rocha S."/>
            <person name="Miner G."/>
            <person name="Morgan M."/>
            <person name="Hawes A."/>
            <person name="Gill R."/>
            <person name="Holt R.A."/>
            <person name="Adams M.D."/>
            <person name="Amanatides P.G."/>
            <person name="Baden-Tillson H."/>
            <person name="Barnstead M."/>
            <person name="Chin S."/>
            <person name="Evans C.A."/>
            <person name="Ferriera S."/>
            <person name="Fosler C."/>
            <person name="Glodek A."/>
            <person name="Gu Z."/>
            <person name="Jennings D."/>
            <person name="Kraft C.L."/>
            <person name="Nguyen T."/>
            <person name="Pfannkoch C.M."/>
            <person name="Sitter C."/>
            <person name="Sutton G.G."/>
            <person name="Venter J.C."/>
            <person name="Woodage T."/>
            <person name="Smith D."/>
            <person name="Lee H.-M."/>
            <person name="Gustafson E."/>
            <person name="Cahill P."/>
            <person name="Kana A."/>
            <person name="Doucette-Stamm L."/>
            <person name="Weinstock K."/>
            <person name="Fechtel K."/>
            <person name="Weiss R.B."/>
            <person name="Dunn D.M."/>
            <person name="Green E.D."/>
            <person name="Blakesley R.W."/>
            <person name="Bouffard G.G."/>
            <person name="De Jong P.J."/>
            <person name="Osoegawa K."/>
            <person name="Zhu B."/>
            <person name="Marra M."/>
            <person name="Schein J."/>
            <person name="Bosdet I."/>
            <person name="Fjell C."/>
            <person name="Jones S."/>
            <person name="Krzywinski M."/>
            <person name="Mathewson C."/>
            <person name="Siddiqui A."/>
            <person name="Wye N."/>
            <person name="McPherson J."/>
            <person name="Zhao S."/>
            <person name="Fraser C.M."/>
            <person name="Shetty J."/>
            <person name="Shatsman S."/>
            <person name="Geer K."/>
            <person name="Chen Y."/>
            <person name="Abramzon S."/>
            <person name="Nierman W.C."/>
            <person name="Havlak P.H."/>
            <person name="Chen R."/>
            <person name="Durbin K.J."/>
            <person name="Egan A."/>
            <person name="Ren Y."/>
            <person name="Song X.-Z."/>
            <person name="Li B."/>
            <person name="Liu Y."/>
            <person name="Qin X."/>
            <person name="Cawley S."/>
            <person name="Cooney A.J."/>
            <person name="D'Souza L.M."/>
            <person name="Martin K."/>
            <person name="Wu J.Q."/>
            <person name="Gonzalez-Garay M.L."/>
            <person name="Jackson A.R."/>
            <person name="Kalafus K.J."/>
            <person name="McLeod M.P."/>
            <person name="Milosavljevic A."/>
            <person name="Virk D."/>
            <person name="Volkov A."/>
            <person name="Wheeler D.A."/>
            <person name="Zhang Z."/>
            <person name="Bailey J.A."/>
            <person name="Eichler E.E."/>
            <person name="Tuzun E."/>
            <person name="Birney E."/>
            <person name="Mongin E."/>
            <person name="Ureta-Vidal A."/>
            <person name="Woodwark C."/>
            <person name="Zdobnov E."/>
            <person name="Bork P."/>
            <person name="Suyama M."/>
            <person name="Torrents D."/>
            <person name="Alexandersson M."/>
            <person name="Trask B.J."/>
            <person name="Young J.M."/>
            <person name="Huang H."/>
            <person name="Wang H."/>
            <person name="Xing H."/>
            <person name="Daniels S."/>
            <person name="Gietzen D."/>
            <person name="Schmidt J."/>
            <person name="Stevens K."/>
            <person name="Vitt U."/>
            <person name="Wingrove J."/>
            <person name="Camara F."/>
            <person name="Mar Alba M."/>
            <person name="Abril J.F."/>
            <person name="Guigo R."/>
            <person name="Smit A."/>
            <person name="Dubchak I."/>
            <person name="Rubin E.M."/>
            <person name="Couronne O."/>
            <person name="Poliakov A."/>
            <person name="Huebner N."/>
            <person name="Ganten D."/>
            <person name="Goesele C."/>
            <person name="Hummel O."/>
            <person name="Kreitler T."/>
            <person name="Lee Y.-A."/>
            <person name="Monti J."/>
            <person name="Schulz H."/>
            <person name="Zimdahl H."/>
            <person name="Himmelbauer H."/>
            <person name="Lehrach H."/>
            <person name="Jacob H.J."/>
            <person name="Bromberg S."/>
            <person name="Gullings-Handley J."/>
            <person name="Jensen-Seaman M.I."/>
            <person name="Kwitek A.E."/>
            <person name="Lazar J."/>
            <person name="Pasko D."/>
            <person name="Tonellato P.J."/>
            <person name="Twigger S."/>
            <person name="Ponting C.P."/>
            <person name="Duarte J.M."/>
            <person name="Rice S."/>
            <person name="Goodstadt L."/>
            <person name="Beatson S.A."/>
            <person name="Emes R.D."/>
            <person name="Winter E.E."/>
            <person name="Webber C."/>
            <person name="Brandt P."/>
            <person name="Nyakatura G."/>
            <person name="Adetobi M."/>
            <person name="Chiaromonte F."/>
            <person name="Elnitski L."/>
            <person name="Eswara P."/>
            <person name="Hardison R.C."/>
            <person name="Hou M."/>
            <person name="Kolbe D."/>
            <person name="Makova K."/>
            <person name="Miller W."/>
            <person name="Nekrutenko A."/>
            <person name="Riemer C."/>
            <person name="Schwartz S."/>
            <person name="Taylor J."/>
            <person name="Yang S."/>
            <person name="Zhang Y."/>
            <person name="Lindpaintner K."/>
            <person name="Andrews T.D."/>
            <person name="Caccamo M."/>
            <person name="Clamp M."/>
            <person name="Clarke L."/>
            <person name="Curwen V."/>
            <person name="Durbin R.M."/>
            <person name="Eyras E."/>
            <person name="Searle S.M."/>
            <person name="Cooper G.M."/>
            <person name="Batzoglou S."/>
            <person name="Brudno M."/>
            <person name="Sidow A."/>
            <person name="Stone E.A."/>
            <person name="Payseur B.A."/>
            <person name="Bourque G."/>
            <person name="Lopez-Otin C."/>
            <person name="Puente X.S."/>
            <person name="Chakrabarti K."/>
            <person name="Chatterji S."/>
            <person name="Dewey C."/>
            <person name="Pachter L."/>
            <person name="Bray N."/>
            <person name="Yap V.B."/>
            <person name="Caspi A."/>
            <person name="Tesler G."/>
            <person name="Pevzner P.A."/>
            <person name="Haussler D."/>
            <person name="Roskin K.M."/>
            <person name="Baertsch R."/>
            <person name="Clawson H."/>
            <person name="Furey T.S."/>
            <person name="Hinrichs A.S."/>
            <person name="Karolchik D."/>
            <person name="Kent W.J."/>
            <person name="Rosenbloom K.R."/>
            <person name="Trumbower H."/>
            <person name="Weirauch M."/>
            <person name="Cooper D.N."/>
            <person name="Stenson P.D."/>
            <person name="Ma B."/>
            <person name="Brent M."/>
            <person name="Arumugam M."/>
            <person name="Shteynberg D."/>
            <person name="Copley R.R."/>
            <person name="Taylor M.S."/>
            <person name="Riethman H."/>
            <person name="Mudunuri U."/>
            <person name="Peterson J."/>
            <person name="Guyer M."/>
            <person name="Felsenfeld A."/>
            <person name="Old S."/>
            <person name="Mockrin S."/>
            <person name="Collins F.S."/>
        </authorList>
    </citation>
    <scope>NUCLEOTIDE SEQUENCE [LARGE SCALE GENOMIC DNA]</scope>
    <source>
        <strain evidence="22 23">Brown Norway</strain>
    </source>
</reference>
<dbReference type="GO" id="GO:0006953">
    <property type="term" value="P:acute-phase response"/>
    <property type="evidence" value="ECO:0007669"/>
    <property type="project" value="UniProtKB-KW"/>
</dbReference>
<dbReference type="EMBL" id="AY321324">
    <property type="protein sequence ID" value="AAP86256.1"/>
    <property type="molecule type" value="mRNA"/>
</dbReference>
<keyword evidence="7" id="KW-0106">Calcium</keyword>
<reference evidence="19" key="6">
    <citation type="submission" date="2003-06" db="EMBL/GenBank/DDBJ databases">
        <title>Liver regeneration after PH.</title>
        <authorList>
            <person name="Xu C.S."/>
            <person name="Li W.Q."/>
            <person name="Li Y.C."/>
            <person name="Chang C.F."/>
            <person name="Han H.P."/>
            <person name="Wang G.P."/>
            <person name="Chai L.Q."/>
            <person name="Yuan J.Y."/>
            <person name="Yang K.J."/>
            <person name="Yan H.M."/>
            <person name="Zhao L.F."/>
            <person name="Ma H."/>
            <person name="Wang L."/>
            <person name="Wang S.F."/>
            <person name="Shi J.B."/>
            <person name="Rahman S."/>
            <person name="Wang Q.N."/>
            <person name="Zhang J.B."/>
        </authorList>
    </citation>
    <scope>NUCLEOTIDE SEQUENCE</scope>
</reference>
<comment type="subcellular location">
    <subcellularLocation>
        <location evidence="2">Secreted</location>
    </subcellularLocation>
</comment>
<dbReference type="FunFam" id="2.60.120.200:FF:000070">
    <property type="entry name" value="Serum amyloid P-component"/>
    <property type="match status" value="1"/>
</dbReference>
<dbReference type="InterPro" id="IPR051005">
    <property type="entry name" value="Pentraxin_domain"/>
</dbReference>
<evidence type="ECO:0000256" key="13">
    <source>
        <dbReference type="SAM" id="MobiDB-lite"/>
    </source>
</evidence>
<keyword evidence="23" id="KW-1185">Reference proteome</keyword>
<dbReference type="Gene3D" id="2.60.120.200">
    <property type="match status" value="1"/>
</dbReference>
<comment type="cofactor">
    <cofactor evidence="1">
        <name>Ca(2+)</name>
        <dbReference type="ChEBI" id="CHEBI:29108"/>
    </cofactor>
</comment>
<dbReference type="RGD" id="2411">
    <property type="gene designation" value="Crp"/>
</dbReference>
<dbReference type="SUPFAM" id="SSF49899">
    <property type="entry name" value="Concanavalin A-like lectins/glucanases"/>
    <property type="match status" value="1"/>
</dbReference>
<evidence type="ECO:0000313" key="16">
    <source>
        <dbReference type="EMBL" id="AAP78761.1"/>
    </source>
</evidence>
<evidence type="ECO:0000313" key="24">
    <source>
        <dbReference type="RGD" id="2411"/>
    </source>
</evidence>
<dbReference type="EMBL" id="AY325196">
    <property type="protein sequence ID" value="AAP92597.1"/>
    <property type="molecule type" value="mRNA"/>
</dbReference>
<evidence type="ECO:0000256" key="1">
    <source>
        <dbReference type="ARBA" id="ARBA00001913"/>
    </source>
</evidence>
<comment type="function">
    <text evidence="9">Displays several functions associated with host defense: it promotes agglutination, bacterial capsular swelling, phagocytosis and complement fixation through its calcium-dependent binding to phosphorylcholine. Can interact with DNA and histones and may scavenge nuclear material released from damaged circulating cells.</text>
</comment>
<evidence type="ECO:0000256" key="11">
    <source>
        <dbReference type="ARBA" id="ARBA00040546"/>
    </source>
</evidence>
<gene>
    <name evidence="22 24" type="primary">Crp</name>
</gene>
<reference evidence="22" key="8">
    <citation type="submission" date="2025-05" db="UniProtKB">
        <authorList>
            <consortium name="Ensembl"/>
        </authorList>
    </citation>
    <scope>IDENTIFICATION</scope>
    <source>
        <strain evidence="22">Brown Norway</strain>
    </source>
</reference>
<proteinExistence type="evidence at protein level"/>
<keyword evidence="8 12" id="KW-1015">Disulfide bond</keyword>
<dbReference type="PROSITE" id="PS00289">
    <property type="entry name" value="PTX_1"/>
    <property type="match status" value="1"/>
</dbReference>
<dbReference type="GO" id="GO:0046872">
    <property type="term" value="F:metal ion binding"/>
    <property type="evidence" value="ECO:0007669"/>
    <property type="project" value="UniProtKB-KW"/>
</dbReference>
<dbReference type="Proteomes" id="UP000002494">
    <property type="component" value="Chromosome 13"/>
</dbReference>
<evidence type="ECO:0000313" key="17">
    <source>
        <dbReference type="EMBL" id="AAP85372.1"/>
    </source>
</evidence>
<organism evidence="16">
    <name type="scientific">Rattus norvegicus</name>
    <name type="common">Rat</name>
    <dbReference type="NCBI Taxonomy" id="10116"/>
    <lineage>
        <taxon>Eukaryota</taxon>
        <taxon>Metazoa</taxon>
        <taxon>Chordata</taxon>
        <taxon>Craniata</taxon>
        <taxon>Vertebrata</taxon>
        <taxon>Euteleostomi</taxon>
        <taxon>Mammalia</taxon>
        <taxon>Eutheria</taxon>
        <taxon>Euarchontoglires</taxon>
        <taxon>Glires</taxon>
        <taxon>Rodentia</taxon>
        <taxon>Myomorpha</taxon>
        <taxon>Muroidea</taxon>
        <taxon>Muridae</taxon>
        <taxon>Murinae</taxon>
        <taxon>Rattus</taxon>
    </lineage>
</organism>
<accession>A0A0G2K8V5</accession>
<dbReference type="Ensembl" id="ENSRNOT00000091089.3">
    <property type="protein sequence ID" value="ENSRNOP00000074751.2"/>
    <property type="gene ID" value="ENSRNOG00000000053.9"/>
</dbReference>
<evidence type="ECO:0000256" key="7">
    <source>
        <dbReference type="ARBA" id="ARBA00022837"/>
    </source>
</evidence>
<dbReference type="InterPro" id="IPR001759">
    <property type="entry name" value="PTX_dom"/>
</dbReference>
<dbReference type="PaxDb" id="10116-ENSRNOP00000066806"/>
<accession>Q7TMA9</accession>
<reference evidence="21" key="2">
    <citation type="submission" date="2003-06" db="EMBL/GenBank/DDBJ databases">
        <title>Liver regeneration after PH.</title>
        <authorList>
            <person name="Xu C.S."/>
            <person name="Li W.Q."/>
            <person name="Li Y.C."/>
            <person name="Chai L.Q."/>
            <person name="Yuan J.Y."/>
            <person name="Yang K.J."/>
            <person name="Yan H.M."/>
            <person name="Chang C.F."/>
            <person name="Zhao L.F."/>
            <person name="Ma H."/>
            <person name="Wang L."/>
            <person name="Wang S.F."/>
            <person name="Han H.P."/>
            <person name="Wang G.P."/>
            <person name="Chai L.Q."/>
            <person name="Shi J.B."/>
            <person name="Rahman S."/>
            <person name="Wang Q.N."/>
            <person name="Zhang J.B."/>
        </authorList>
    </citation>
    <scope>NUCLEOTIDE SEQUENCE</scope>
</reference>
<protein>
    <recommendedName>
        <fullName evidence="11">C-reactive protein</fullName>
    </recommendedName>
</protein>
<feature type="disulfide bond" evidence="12">
    <location>
        <begin position="673"/>
        <end position="732"/>
    </location>
</feature>
<feature type="compositionally biased region" description="Basic and acidic residues" evidence="13">
    <location>
        <begin position="975"/>
        <end position="990"/>
    </location>
</feature>
<evidence type="ECO:0000256" key="5">
    <source>
        <dbReference type="ARBA" id="ARBA00022723"/>
    </source>
</evidence>
<evidence type="ECO:0000256" key="9">
    <source>
        <dbReference type="ARBA" id="ARBA00037561"/>
    </source>
</evidence>
<keyword evidence="5" id="KW-0479">Metal-binding</keyword>
<keyword evidence="4" id="KW-0964">Secreted</keyword>
<keyword evidence="25" id="KW-1267">Proteomics identification</keyword>
<dbReference type="PANTHER" id="PTHR45869">
    <property type="entry name" value="C-REACTIVE PROTEIN-RELATED"/>
    <property type="match status" value="1"/>
</dbReference>
<dbReference type="EMBL" id="AY310153">
    <property type="protein sequence ID" value="AAP78761.1"/>
    <property type="molecule type" value="mRNA"/>
</dbReference>
<reference evidence="16" key="1">
    <citation type="submission" date="2003-05" db="EMBL/GenBank/DDBJ databases">
        <title>Liver regeneration after PH.</title>
        <authorList>
            <person name="Xu C.S."/>
            <person name="Li W.Q."/>
            <person name="Li Y.C."/>
            <person name="Han H.P."/>
            <person name="Wang G.P."/>
            <person name="Chai L.Q."/>
            <person name="Yuan J.Y."/>
            <person name="Yang K.J."/>
            <person name="Yan H.M."/>
            <person name="Chang C.F."/>
            <person name="Zhao L.F."/>
            <person name="Ma H."/>
            <person name="Wang L."/>
            <person name="Wang S.F."/>
            <person name="Shi J.B."/>
            <person name="Rahman S."/>
            <person name="Wang Q.N."/>
            <person name="Zhang J.B."/>
        </authorList>
    </citation>
    <scope>NUCLEOTIDE SEQUENCE</scope>
    <source>
        <strain evidence="16">Sprague-Dawley</strain>
    </source>
</reference>
<evidence type="ECO:0000256" key="8">
    <source>
        <dbReference type="ARBA" id="ARBA00023157"/>
    </source>
</evidence>
<evidence type="ECO:0000259" key="15">
    <source>
        <dbReference type="PROSITE" id="PS51828"/>
    </source>
</evidence>
<keyword evidence="3" id="KW-0011">Acute phase</keyword>
<dbReference type="CDD" id="cd00152">
    <property type="entry name" value="PTX"/>
    <property type="match status" value="1"/>
</dbReference>
<feature type="transmembrane region" description="Helical" evidence="14">
    <location>
        <begin position="12"/>
        <end position="33"/>
    </location>
</feature>
<dbReference type="PROSITE" id="PS51828">
    <property type="entry name" value="PTX_2"/>
    <property type="match status" value="1"/>
</dbReference>
<evidence type="ECO:0000313" key="18">
    <source>
        <dbReference type="EMBL" id="AAP86250.1"/>
    </source>
</evidence>
<feature type="region of interest" description="Disordered" evidence="13">
    <location>
        <begin position="969"/>
        <end position="1015"/>
    </location>
</feature>
<dbReference type="VEuPathDB" id="HostDB:ENSRNOG00000000053"/>
<evidence type="ECO:0000256" key="6">
    <source>
        <dbReference type="ARBA" id="ARBA00022729"/>
    </source>
</evidence>
<evidence type="ECO:0000313" key="22">
    <source>
        <dbReference type="Ensembl" id="ENSRNOP00000074751.2"/>
    </source>
</evidence>
<reference evidence="18" key="4">
    <citation type="submission" date="2003-06" db="EMBL/GenBank/DDBJ databases">
        <title>Liver regeneration after PH.</title>
        <authorList>
            <person name="Xu C.S."/>
            <person name="Li W.Q."/>
            <person name="Li Y.C."/>
            <person name="Wang L."/>
            <person name="Wang S.F."/>
            <person name="Han H.P."/>
            <person name="Wang G.P."/>
            <person name="Chai L.Q."/>
            <person name="Yuan J.Y."/>
            <person name="Yang K.J."/>
            <person name="Yan H.M."/>
            <person name="Chang C.F."/>
            <person name="Zhao L.F."/>
            <person name="Ma H."/>
            <person name="Shi J.B."/>
            <person name="Rahman S."/>
            <person name="Wang Q.N."/>
            <person name="Zhang J.B."/>
        </authorList>
    </citation>
    <scope>NUCLEOTIDE SEQUENCE</scope>
</reference>
<keyword evidence="6" id="KW-0732">Signal</keyword>
<dbReference type="EMBL" id="AY325218">
    <property type="protein sequence ID" value="AAP92619.1"/>
    <property type="molecule type" value="mRNA"/>
</dbReference>
<dbReference type="Pfam" id="PF00354">
    <property type="entry name" value="Pentaxin"/>
    <property type="match status" value="1"/>
</dbReference>
<dbReference type="Bgee" id="ENSRNOG00000000053">
    <property type="expression patterns" value="Expressed in liver and 17 other cell types or tissues"/>
</dbReference>
<dbReference type="GeneTree" id="ENSGT01150000286946"/>
<evidence type="ECO:0000256" key="4">
    <source>
        <dbReference type="ARBA" id="ARBA00022525"/>
    </source>
</evidence>
<keyword evidence="14" id="KW-0812">Transmembrane</keyword>
<dbReference type="EMBL" id="AY325232">
    <property type="protein sequence ID" value="AAP92633.1"/>
    <property type="molecule type" value="mRNA"/>
</dbReference>
<keyword evidence="14" id="KW-1133">Transmembrane helix</keyword>
<dbReference type="PRINTS" id="PR00895">
    <property type="entry name" value="PENTAXIN"/>
</dbReference>
<evidence type="ECO:0000256" key="2">
    <source>
        <dbReference type="ARBA" id="ARBA00004613"/>
    </source>
</evidence>
<reference evidence="17" key="5">
    <citation type="submission" date="2003-06" db="EMBL/GenBank/DDBJ databases">
        <title>Liver regeneration after PH.</title>
        <authorList>
            <person name="Xu C.S."/>
            <person name="Li W.Q."/>
            <person name="Li Y.C."/>
            <person name="Yang K.J."/>
            <person name="Yan H.M."/>
            <person name="Chang C.F."/>
            <person name="Zhao L.F."/>
            <person name="Ma H."/>
            <person name="Wang L."/>
            <person name="Wang S.F."/>
            <person name="Han H.P."/>
            <person name="Wang G.P."/>
            <person name="Chai L.Q."/>
            <person name="Yuan J.Y."/>
            <person name="Shi J.B."/>
            <person name="Rahman S."/>
            <person name="Wang Q.N."/>
            <person name="Zhang J.B."/>
        </authorList>
    </citation>
    <scope>NUCLEOTIDE SEQUENCE</scope>
</reference>
<evidence type="ECO:0000256" key="14">
    <source>
        <dbReference type="SAM" id="Phobius"/>
    </source>
</evidence>
<evidence type="ECO:0000256" key="12">
    <source>
        <dbReference type="PROSITE-ProRule" id="PRU01172"/>
    </source>
</evidence>
<evidence type="ECO:0000313" key="20">
    <source>
        <dbReference type="EMBL" id="AAP92619.1"/>
    </source>
</evidence>
<dbReference type="SMART" id="SM00159">
    <property type="entry name" value="PTX"/>
    <property type="match status" value="1"/>
</dbReference>
<dbReference type="EMBL" id="AY318961">
    <property type="protein sequence ID" value="AAP85372.1"/>
    <property type="molecule type" value="mRNA"/>
</dbReference>
<feature type="region of interest" description="Disordered" evidence="13">
    <location>
        <begin position="915"/>
        <end position="936"/>
    </location>
</feature>
<evidence type="ECO:0007829" key="25">
    <source>
        <dbReference type="PeptideAtlas" id="Q7TMA9"/>
    </source>
</evidence>
<sequence length="1015" mass="116462">MYRIATKTWHVQVLFVYSVPGSSALFAGVPAALLHALVLWLLSSVEAIATLLSLVLYSFHDASSVHSCQVIPSEADSGFVNYIKAMIWEKELLLKGDLNHSEADELGAKQALALGAYRLLISPRWGVYRKEGGTQDPNNIKYLGVTLTKQVKDLYNKNFKTLKKEIEEDLRRWKDLPCSWIGRINIVKMPILPKAIYRFNAIPIKIPIQFFKELDRTICKFIWNNKKPRIAKAILNNKRTSGGITIPELKQYYRAIAIKTAWYWYRDRQIDQWNRIEDPEMNPHTYGHLIFDKGAKTIQWKKDSIFSKWCWFNWRSTCRRMQIDPCLSPCTKLKSKWIKDLHIKADTLKLIEEKLGKHLEHMGTGKNFLNKTPMAYALRSRIDKWDLIKLQSFCKAKDTVVRTNRQPTDWEKIFTNPTTDRGLISKIYKELKKLDRRETNNPIKKWGSELNKEFTAEECRMAEKHLKKCSTSLVIREMQIKTTLRFHLTPVRMAKIKNSDDSRCWRGCGERGTLLHCWWGCKLVQPFWKSVWRILRKLDIELPEDPAIPLLGIYPKDAPTYKKDTCSTMFIAALFIIARSWKEPRCPSTEEWIQKMWYIYTMEYYSAIKNNDFMKFVGKWLELENIILSELTQSQKDIHDMSKQAFVFPGVSATAYVSLEAESKKPLEAFTVCLYAHADVSRSFSIFSYATKTSFNEILLFWTRGQGFSIAVGGPEILFSASEIPEVPTHICATWESATGIVELWLDGKPRVRKSLQKGYIVGTNASIILGQEQDSYGGGFDANQSLVGDIGDVNMWDFVLSPEQINAVYVGRVFSPNVLNWRALKYETHGDVFIKPQLWPLTDCSQVQVGQRPPHKTDTLKLIEEKVGKNLGHMGTGPHEAQEGKTKVWMLQSFLEGGTKILTGGNMERKCGIEERPSRDCPTWGSSPHSATKPRQHCGYQEVHADRNLIQLSPERLCQSLTNTEVDAHSQPLTEKEVPNGGVREKTEGVEGVCNPIRRTVSSNQPYPVRDPRD</sequence>
<evidence type="ECO:0000313" key="21">
    <source>
        <dbReference type="EMBL" id="AAP92633.1"/>
    </source>
</evidence>
<reference evidence="20" key="3">
    <citation type="submission" date="2003-06" db="EMBL/GenBank/DDBJ databases">
        <title>Liver regeneration after PH.</title>
        <authorList>
            <person name="Xu C.S."/>
            <person name="Li W.Q."/>
            <person name="Li Y.C."/>
            <person name="Zhao L.F."/>
            <person name="Ma H."/>
            <person name="Wang L."/>
            <person name="Wang S.F."/>
            <person name="Han H.P."/>
            <person name="Wang G.P."/>
            <person name="Chai L.Q."/>
            <person name="Yuan J.Y."/>
            <person name="Yang K.J."/>
            <person name="Yan H.M."/>
            <person name="Chang C.F."/>
            <person name="Shi J.B."/>
            <person name="Rahman S."/>
            <person name="Wang Q.N."/>
            <person name="Zhang J.B."/>
        </authorList>
    </citation>
    <scope>NUCLEOTIDE SEQUENCE</scope>
</reference>
<comment type="similarity">
    <text evidence="10">Belongs to the pentraxin family.</text>
</comment>
<evidence type="ECO:0000313" key="23">
    <source>
        <dbReference type="Proteomes" id="UP000002494"/>
    </source>
</evidence>
<evidence type="ECO:0000256" key="3">
    <source>
        <dbReference type="ARBA" id="ARBA00022486"/>
    </source>
</evidence>
<dbReference type="InterPro" id="IPR030476">
    <property type="entry name" value="Pentaxin_CS"/>
</dbReference>
<name>Q7TMA9_RAT</name>
<evidence type="ECO:0000256" key="10">
    <source>
        <dbReference type="ARBA" id="ARBA00038102"/>
    </source>
</evidence>
<dbReference type="EMBL" id="AY321318">
    <property type="protein sequence ID" value="AAP86250.1"/>
    <property type="molecule type" value="mRNA"/>
</dbReference>
<dbReference type="InterPro" id="IPR013320">
    <property type="entry name" value="ConA-like_dom_sf"/>
</dbReference>